<reference evidence="1 2" key="1">
    <citation type="submission" date="2024-04" db="EMBL/GenBank/DDBJ databases">
        <title>Flavobacterium sp. DGU41 16S ribosomal RNA gene Genome sequencing and assembly.</title>
        <authorList>
            <person name="Park S."/>
        </authorList>
    </citation>
    <scope>NUCLEOTIDE SEQUENCE [LARGE SCALE GENOMIC DNA]</scope>
    <source>
        <strain evidence="1 2">DGU41</strain>
    </source>
</reference>
<name>A0ABU9I9W7_9FLAO</name>
<evidence type="ECO:0000313" key="2">
    <source>
        <dbReference type="Proteomes" id="UP001393056"/>
    </source>
</evidence>
<gene>
    <name evidence="1" type="ORF">AAEO58_12545</name>
</gene>
<evidence type="ECO:0000313" key="1">
    <source>
        <dbReference type="EMBL" id="MEL1248874.1"/>
    </source>
</evidence>
<dbReference type="EMBL" id="JBBYHT010000007">
    <property type="protein sequence ID" value="MEL1248874.1"/>
    <property type="molecule type" value="Genomic_DNA"/>
</dbReference>
<comment type="caution">
    <text evidence="1">The sequence shown here is derived from an EMBL/GenBank/DDBJ whole genome shotgun (WGS) entry which is preliminary data.</text>
</comment>
<protein>
    <submittedName>
        <fullName evidence="1">Uncharacterized protein</fullName>
    </submittedName>
</protein>
<accession>A0ABU9I9W7</accession>
<proteinExistence type="predicted"/>
<sequence length="196" mass="23178">MNIINILLQKFSKFYGTEANENGAYFHEDFFNQVEILPRENLFHLKKENEKIENFAEENFDGNGFTNIYLRNENPIIIANKKFTFEKLDKLLLNLDLKKNTEVYEGYGATKWKCENTFAYSYKSADIIITLKDNVVHDFWINGFRFHKDIETKSILKNILLTIGNEMDLILNDWDLSAVIDLKNENEIQKYLNEEL</sequence>
<keyword evidence="2" id="KW-1185">Reference proteome</keyword>
<dbReference type="Proteomes" id="UP001393056">
    <property type="component" value="Unassembled WGS sequence"/>
</dbReference>
<organism evidence="1 2">
    <name type="scientific">Flavobacterium helocola</name>
    <dbReference type="NCBI Taxonomy" id="3139139"/>
    <lineage>
        <taxon>Bacteria</taxon>
        <taxon>Pseudomonadati</taxon>
        <taxon>Bacteroidota</taxon>
        <taxon>Flavobacteriia</taxon>
        <taxon>Flavobacteriales</taxon>
        <taxon>Flavobacteriaceae</taxon>
        <taxon>Flavobacterium</taxon>
    </lineage>
</organism>
<dbReference type="RefSeq" id="WP_341683746.1">
    <property type="nucleotide sequence ID" value="NZ_JBBYHT010000007.1"/>
</dbReference>